<dbReference type="PANTHER" id="PTHR38733">
    <property type="entry name" value="PROTEIN MCRC"/>
    <property type="match status" value="1"/>
</dbReference>
<protein>
    <submittedName>
        <fullName evidence="1">McrBC 5-methylcytosine restriction system component</fullName>
    </submittedName>
</protein>
<gene>
    <name evidence="1" type="ORF">C8P70_11070</name>
</gene>
<dbReference type="AlphaFoldDB" id="A0A4R7F2N4"/>
<accession>A0A4R7F2N4</accession>
<dbReference type="EMBL" id="SOAG01000010">
    <property type="protein sequence ID" value="TDS59622.1"/>
    <property type="molecule type" value="Genomic_DNA"/>
</dbReference>
<name>A0A4R7F2N4_9FLAO</name>
<proteinExistence type="predicted"/>
<reference evidence="1 2" key="1">
    <citation type="submission" date="2019-03" db="EMBL/GenBank/DDBJ databases">
        <title>Genomic Encyclopedia of Archaeal and Bacterial Type Strains, Phase II (KMG-II): from individual species to whole genera.</title>
        <authorList>
            <person name="Goeker M."/>
        </authorList>
    </citation>
    <scope>NUCLEOTIDE SEQUENCE [LARGE SCALE GENOMIC DNA]</scope>
    <source>
        <strain evidence="1 2">DSM 28213</strain>
    </source>
</reference>
<dbReference type="Pfam" id="PF10117">
    <property type="entry name" value="McrBC"/>
    <property type="match status" value="1"/>
</dbReference>
<dbReference type="Proteomes" id="UP000295215">
    <property type="component" value="Unassembled WGS sequence"/>
</dbReference>
<evidence type="ECO:0000313" key="1">
    <source>
        <dbReference type="EMBL" id="TDS59622.1"/>
    </source>
</evidence>
<dbReference type="OrthoDB" id="828100at2"/>
<comment type="caution">
    <text evidence="1">The sequence shown here is derived from an EMBL/GenBank/DDBJ whole genome shotgun (WGS) entry which is preliminary data.</text>
</comment>
<dbReference type="PANTHER" id="PTHR38733:SF1">
    <property type="entry name" value="TYPE IV METHYL-DIRECTED RESTRICTION ENZYME ECOKMCRBC"/>
    <property type="match status" value="1"/>
</dbReference>
<dbReference type="InterPro" id="IPR019292">
    <property type="entry name" value="McrC"/>
</dbReference>
<dbReference type="RefSeq" id="WP_133712395.1">
    <property type="nucleotide sequence ID" value="NZ_SOAG01000010.1"/>
</dbReference>
<sequence>MGIRLSEHKSFFIRLKQSDIEISDNLEELSLLDIDFEKYSNITSKAYNNSSYRFLFEKKENAYEIKADYCIGIDWLGQTGKYLYVEPKINNVSIQSFINRLESEDDSSFEEENAINKPYELDYLNMLLQVTSVAESNQEVQDLVQIDWEADQISIEQKDDKLTPFLVVRFLQTLKSIVRKGLKKNYYKVQENLNNRVKGKILVGQNIKQNIFKNRLTSTFCEYQVFGEDHLENRFLKKVLKFVISYVENNKILLSNNYNIIQQTINYCRPTFELISDDIKETELKHIKYNPFYREYKDALQIGSHILKRFAYNITQTSEQRVTTPPFWIDMPRLFELYVFSKMMEDNPLSKKEIHYQFSTYGNSLDILVSESENQMVIDAKYKLHYNTGHLHNDIRQVAGYARLNTVREKLKVKDDRNIDCLIIYPDMELGETDLSLENINHKKQKIKTYHKVYKFGVKLPWIEN</sequence>
<keyword evidence="2" id="KW-1185">Reference proteome</keyword>
<evidence type="ECO:0000313" key="2">
    <source>
        <dbReference type="Proteomes" id="UP000295215"/>
    </source>
</evidence>
<organism evidence="1 2">
    <name type="scientific">Myroides indicus</name>
    <dbReference type="NCBI Taxonomy" id="1323422"/>
    <lineage>
        <taxon>Bacteria</taxon>
        <taxon>Pseudomonadati</taxon>
        <taxon>Bacteroidota</taxon>
        <taxon>Flavobacteriia</taxon>
        <taxon>Flavobacteriales</taxon>
        <taxon>Flavobacteriaceae</taxon>
        <taxon>Myroides</taxon>
    </lineage>
</organism>